<name>A0A1B9IBD6_9TREE</name>
<reference evidence="2" key="3">
    <citation type="submission" date="2016-07" db="EMBL/GenBank/DDBJ databases">
        <title>Evolution of pathogenesis and genome organization in the Tremellales.</title>
        <authorList>
            <person name="Cuomo C."/>
            <person name="Litvintseva A."/>
            <person name="Heitman J."/>
            <person name="Chen Y."/>
            <person name="Sun S."/>
            <person name="Springer D."/>
            <person name="Dromer F."/>
            <person name="Young S."/>
            <person name="Zeng Q."/>
            <person name="Chapman S."/>
            <person name="Gujja S."/>
            <person name="Saif S."/>
            <person name="Birren B."/>
        </authorList>
    </citation>
    <scope>NUCLEOTIDE SEQUENCE</scope>
    <source>
        <strain evidence="2">CBS 10737</strain>
    </source>
</reference>
<feature type="compositionally biased region" description="Basic and acidic residues" evidence="1">
    <location>
        <begin position="203"/>
        <end position="222"/>
    </location>
</feature>
<dbReference type="EMBL" id="CP144519">
    <property type="protein sequence ID" value="WWC67364.1"/>
    <property type="molecule type" value="Genomic_DNA"/>
</dbReference>
<feature type="compositionally biased region" description="Polar residues" evidence="1">
    <location>
        <begin position="147"/>
        <end position="166"/>
    </location>
</feature>
<feature type="region of interest" description="Disordered" evidence="1">
    <location>
        <begin position="1925"/>
        <end position="1951"/>
    </location>
</feature>
<protein>
    <submittedName>
        <fullName evidence="2">Uncharacterized protein</fullName>
    </submittedName>
</protein>
<accession>A0A1B9IBD6</accession>
<dbReference type="KEGG" id="kpin:30168419"/>
<feature type="compositionally biased region" description="Polar residues" evidence="1">
    <location>
        <begin position="1925"/>
        <end position="1937"/>
    </location>
</feature>
<feature type="compositionally biased region" description="Polar residues" evidence="1">
    <location>
        <begin position="1300"/>
        <end position="1317"/>
    </location>
</feature>
<feature type="compositionally biased region" description="Polar residues" evidence="1">
    <location>
        <begin position="332"/>
        <end position="344"/>
    </location>
</feature>
<feature type="region of interest" description="Disordered" evidence="1">
    <location>
        <begin position="1089"/>
        <end position="1188"/>
    </location>
</feature>
<feature type="compositionally biased region" description="Polar residues" evidence="1">
    <location>
        <begin position="2040"/>
        <end position="2051"/>
    </location>
</feature>
<feature type="region of interest" description="Disordered" evidence="1">
    <location>
        <begin position="1"/>
        <end position="88"/>
    </location>
</feature>
<feature type="compositionally biased region" description="Basic and acidic residues" evidence="1">
    <location>
        <begin position="1588"/>
        <end position="1597"/>
    </location>
</feature>
<sequence length="2079" mass="227041">MVPRPRPDPSRRSRSVSHPRAHSDRPTSSATRLGRRRSVHNPPSIPSDRVTRSAVGLGRRRPIRHSPTFSSDRLTDPNIPQAEGQSAVVDTTSMRLTDQGQGQQESSSTTMLHTANSNQQFGTLPQLREAAEGPDPHPPTAGLTPQDRPNNDATLPVQSVHTSELSTPLRESWERMWENSSSLVDLFDSSDFDLTSGSSPSSDRLDGVEDSPHSYEHTDQPARHYQSSHMQVTPSEPGMIDPSISQNLAPAVLNFIRQHGAVTADPISQNNPDTGDILQDTAQQPLGARSNNFNHGNILQDITRQTLGPKHYDDPLQDITNRTTNPQRNRNASNIPPNITRPAYNQSQVNDRNEFVIRSDVQDGSTRRFRPYPTQLIRADPHLVPASGQYDSAAHPFLQYNFQAIATQPFNHGAAASNLAQLFPQEAGTSSNYPPPPPPLSLDYHYVQPLPQVDPAGPADIFYGRNAVAQDFSHHGPNQTQPITMNSMAPSFVSHQHDNTQPSLQSQAYIPASQVHHQKTIQGNRSSQGYDQELPSNINTTMIPPHDQSTLNTDPVPPPQNALTLLDTQFNYKRDGGAAQQSFQHETRQSMPEPATIGALLADPGATWPFEVGGQVGNQATTNHPGSAPQTAVGGLPGLPPWNVSGQKLNQQDPASLDQPPSSFTITREMDRKPTFEYLNRPVPGAASIDMAQRAILMGVQYAENNPSSSWQNSARPAAPAPPTTLPAAGQFALASQIDVAINSNLSGFPTGDPEPRSGHGLVRPPLAETTVQGLPSDVLYTPAVYDTFLPSGGSQLPTPGLVTPNDYTAPTSAESTYVERFSDDPARYMAQRLDLLTSPPTIGLDGRPSDSSQAYDYPLPLSDHRDLHGREAAAEVQDITMAKDDSSFVVPGHLNLRGGSPYSNLFCNWYMKRTRYISTQSREENDESAACINLHGSRRYVGSSDIITDISGTQADILAAHDFGGVQWREKSSNRDFHSFTSPASTSRFFKVLRCAADDLQTSDPPNAPTPVPFLLHPATKSPSSPEQSGIPHFLLPAPRPEWYERIIRKLSKLIHKVIKRKYKPQSHADSLNSEYVQAIVSSATPSPPLQSLMTVTHHSQAETQQSGAVPSGTSRSSPASEYPGKVDTAREFSTHVRSPYKGSLQRSELPPSPKTRCSPEPVLHPLQIIKEPNVTVATNPRDENKGYHLSCEAKDQATRSSTDTPHTVKEASICSPVLPMLDLGSPTPTSAERSTKKGDQIRSTPNTAEGPAHPVGAKSSKALWRNRWRSVMGQKHSHSHPNTPSLQPRRAMEGESVELSNDPSRTTRQVTCNKPSRSASRWSRRRRSESVPGRPIKHTCLRDPRQNTGNQEFTPMMLLESLCPCLGIDSGMKDSVEGPGHQGQAQVRRRRFDFDREEALADPIDTSASIYGPVRESEDRSQYLFVPSGTSTTPQTGQGIPEPTIPSVPSEKQTVYPPNVETSRLESGSLPPSKTPFYSLDHAQVESTSSGQILGGYQLESSVDASSHSHDHLSTPPDSASIGQDPSPAKSGVSGKTFGQDANTPGTGPMSPDNANLPAVPRLPMSGRSDEGMLISGLGTGGARVTDPEQKPLEAKIRDVDRPVYSLPSTHYINHGTPAQNIAPVVLRPEWSIGRAVLEENLRYGPDIEKKGWRSSFSDTESIFAFSPFQDRRSPEKSHILPSRFINCIPPRSPSPTGSAVSAGSDNTIPLFSWGPLIHPPINKRPSGHEARDNLSSRPSRPVHWSSITEEGSPVHMHRRSSDLSGSPLSQIITQMSSLGQAVDLSPFDQPFQSRAPQSKSLMTEGPGSLAGWLNDEILNQAGPNPNVFSSRLQKWVEDMGVPYALYPSAQGHPHILSYWTPEGTLHHDEQNPHMITSRFGNTALANDPLRSIVPESVRTDQVRPSGASLPEHDVLSRSAVNQQSIDDTGPNTPISALPHITKHIPPGGTEEGFTNRRQMLEEMVGSGVSLGAISKDFSEEPSWIAHVVIDSEHAIPSETYQGERIGIQEDRSMGILQQSRQDGLVAPQPSIHDESSIRTISPNGNQPVHQHLPEPFDTRKKILERLWDKIKKPFRN</sequence>
<feature type="compositionally biased region" description="Low complexity" evidence="1">
    <location>
        <begin position="193"/>
        <end position="202"/>
    </location>
</feature>
<organism evidence="2">
    <name type="scientific">Kwoniella pini CBS 10737</name>
    <dbReference type="NCBI Taxonomy" id="1296096"/>
    <lineage>
        <taxon>Eukaryota</taxon>
        <taxon>Fungi</taxon>
        <taxon>Dikarya</taxon>
        <taxon>Basidiomycota</taxon>
        <taxon>Agaricomycotina</taxon>
        <taxon>Tremellomycetes</taxon>
        <taxon>Tremellales</taxon>
        <taxon>Cryptococcaceae</taxon>
        <taxon>Kwoniella</taxon>
    </lineage>
</organism>
<feature type="compositionally biased region" description="Polar residues" evidence="1">
    <location>
        <begin position="644"/>
        <end position="666"/>
    </location>
</feature>
<feature type="region of interest" description="Disordered" evidence="1">
    <location>
        <begin position="1724"/>
        <end position="1769"/>
    </location>
</feature>
<feature type="compositionally biased region" description="Polar residues" evidence="1">
    <location>
        <begin position="617"/>
        <end position="630"/>
    </location>
</feature>
<feature type="compositionally biased region" description="Polar residues" evidence="1">
    <location>
        <begin position="1462"/>
        <end position="1474"/>
    </location>
</feature>
<evidence type="ECO:0000313" key="2">
    <source>
        <dbReference type="EMBL" id="OCF52754.1"/>
    </source>
</evidence>
<reference evidence="3" key="2">
    <citation type="submission" date="2013-07" db="EMBL/GenBank/DDBJ databases">
        <authorList>
            <consortium name="The Broad Institute Genome Sequencing Platform"/>
            <person name="Cuomo C."/>
            <person name="Litvintseva A."/>
            <person name="Chen Y."/>
            <person name="Heitman J."/>
            <person name="Sun S."/>
            <person name="Springer D."/>
            <person name="Dromer F."/>
            <person name="Young S.K."/>
            <person name="Zeng Q."/>
            <person name="Gargeya S."/>
            <person name="Fitzgerald M."/>
            <person name="Abouelleil A."/>
            <person name="Alvarado L."/>
            <person name="Berlin A.M."/>
            <person name="Chapman S.B."/>
            <person name="Dewar J."/>
            <person name="Goldberg J."/>
            <person name="Griggs A."/>
            <person name="Gujja S."/>
            <person name="Hansen M."/>
            <person name="Howarth C."/>
            <person name="Imamovic A."/>
            <person name="Larimer J."/>
            <person name="McCowan C."/>
            <person name="Murphy C."/>
            <person name="Pearson M."/>
            <person name="Priest M."/>
            <person name="Roberts A."/>
            <person name="Saif S."/>
            <person name="Shea T."/>
            <person name="Sykes S."/>
            <person name="Wortman J."/>
            <person name="Nusbaum C."/>
            <person name="Birren B."/>
        </authorList>
    </citation>
    <scope>NUCLEOTIDE SEQUENCE</scope>
    <source>
        <strain evidence="3">CBS 10737</strain>
    </source>
</reference>
<feature type="compositionally biased region" description="Low complexity" evidence="1">
    <location>
        <begin position="1429"/>
        <end position="1441"/>
    </location>
</feature>
<feature type="region of interest" description="Disordered" evidence="1">
    <location>
        <begin position="616"/>
        <end position="666"/>
    </location>
</feature>
<feature type="region of interest" description="Disordered" evidence="1">
    <location>
        <begin position="193"/>
        <end position="224"/>
    </location>
</feature>
<dbReference type="Proteomes" id="UP000094020">
    <property type="component" value="Chromosome 1"/>
</dbReference>
<gene>
    <name evidence="2" type="ORF">I206_00050</name>
    <name evidence="3" type="ORF">I206_101272</name>
</gene>
<dbReference type="RefSeq" id="XP_019013973.1">
    <property type="nucleotide sequence ID" value="XM_019151835.1"/>
</dbReference>
<dbReference type="GeneID" id="30168419"/>
<proteinExistence type="predicted"/>
<evidence type="ECO:0000313" key="4">
    <source>
        <dbReference type="Proteomes" id="UP000094020"/>
    </source>
</evidence>
<feature type="region of interest" description="Disordered" evidence="1">
    <location>
        <begin position="1427"/>
        <end position="1480"/>
    </location>
</feature>
<reference evidence="3" key="4">
    <citation type="submission" date="2024-02" db="EMBL/GenBank/DDBJ databases">
        <title>Comparative genomics of Cryptococcus and Kwoniella reveals pathogenesis evolution and contrasting modes of karyotype evolution via chromosome fusion or intercentromeric recombination.</title>
        <authorList>
            <person name="Coelho M.A."/>
            <person name="David-Palma M."/>
            <person name="Shea T."/>
            <person name="Bowers K."/>
            <person name="McGinley-Smith S."/>
            <person name="Mohammad A.W."/>
            <person name="Gnirke A."/>
            <person name="Yurkov A.M."/>
            <person name="Nowrousian M."/>
            <person name="Sun S."/>
            <person name="Cuomo C.A."/>
            <person name="Heitman J."/>
        </authorList>
    </citation>
    <scope>NUCLEOTIDE SEQUENCE</scope>
    <source>
        <strain evidence="3">CBS 10737</strain>
    </source>
</reference>
<feature type="compositionally biased region" description="Polar residues" evidence="1">
    <location>
        <begin position="705"/>
        <end position="715"/>
    </location>
</feature>
<feature type="region of interest" description="Disordered" evidence="1">
    <location>
        <begin position="129"/>
        <end position="167"/>
    </location>
</feature>
<evidence type="ECO:0000313" key="3">
    <source>
        <dbReference type="EMBL" id="WWC67364.1"/>
    </source>
</evidence>
<feature type="region of interest" description="Disordered" evidence="1">
    <location>
        <begin position="319"/>
        <end position="344"/>
    </location>
</feature>
<evidence type="ECO:0000256" key="1">
    <source>
        <dbReference type="SAM" id="MobiDB-lite"/>
    </source>
</evidence>
<feature type="compositionally biased region" description="Polar residues" evidence="1">
    <location>
        <begin position="1089"/>
        <end position="1121"/>
    </location>
</feature>
<feature type="region of interest" description="Disordered" evidence="1">
    <location>
        <begin position="1196"/>
        <end position="1215"/>
    </location>
</feature>
<feature type="region of interest" description="Disordered" evidence="1">
    <location>
        <begin position="705"/>
        <end position="727"/>
    </location>
</feature>
<dbReference type="EMBL" id="KI894007">
    <property type="protein sequence ID" value="OCF52754.1"/>
    <property type="molecule type" value="Genomic_DNA"/>
</dbReference>
<reference evidence="2" key="1">
    <citation type="submission" date="2013-07" db="EMBL/GenBank/DDBJ databases">
        <title>The Genome Sequence of Cryptococcus pinus CBS10737.</title>
        <authorList>
            <consortium name="The Broad Institute Genome Sequencing Platform"/>
            <person name="Cuomo C."/>
            <person name="Litvintseva A."/>
            <person name="Chen Y."/>
            <person name="Heitman J."/>
            <person name="Sun S."/>
            <person name="Springer D."/>
            <person name="Dromer F."/>
            <person name="Young S.K."/>
            <person name="Zeng Q."/>
            <person name="Gargeya S."/>
            <person name="Fitzgerald M."/>
            <person name="Abouelleil A."/>
            <person name="Alvarado L."/>
            <person name="Berlin A.M."/>
            <person name="Chapman S.B."/>
            <person name="Dewar J."/>
            <person name="Goldberg J."/>
            <person name="Griggs A."/>
            <person name="Gujja S."/>
            <person name="Hansen M."/>
            <person name="Howarth C."/>
            <person name="Imamovic A."/>
            <person name="Larimer J."/>
            <person name="McCowan C."/>
            <person name="Murphy C."/>
            <person name="Pearson M."/>
            <person name="Priest M."/>
            <person name="Roberts A."/>
            <person name="Saif S."/>
            <person name="Shea T."/>
            <person name="Sykes S."/>
            <person name="Wortman J."/>
            <person name="Nusbaum C."/>
            <person name="Birren B."/>
        </authorList>
    </citation>
    <scope>NUCLEOTIDE SEQUENCE [LARGE SCALE GENOMIC DNA]</scope>
    <source>
        <strain evidence="2">CBS 10737</strain>
    </source>
</reference>
<keyword evidence="4" id="KW-1185">Reference proteome</keyword>
<feature type="region of interest" description="Disordered" evidence="1">
    <location>
        <begin position="2029"/>
        <end position="2056"/>
    </location>
</feature>
<feature type="compositionally biased region" description="Low complexity" evidence="1">
    <location>
        <begin position="320"/>
        <end position="331"/>
    </location>
</feature>
<feature type="region of interest" description="Disordered" evidence="1">
    <location>
        <begin position="1504"/>
        <end position="1597"/>
    </location>
</feature>
<feature type="region of interest" description="Disordered" evidence="1">
    <location>
        <begin position="1220"/>
        <end position="1351"/>
    </location>
</feature>
<dbReference type="OrthoDB" id="10688797at2759"/>
<feature type="compositionally biased region" description="Basic and acidic residues" evidence="1">
    <location>
        <begin position="1"/>
        <end position="11"/>
    </location>
</feature>